<evidence type="ECO:0000256" key="9">
    <source>
        <dbReference type="ARBA" id="ARBA00048679"/>
    </source>
</evidence>
<evidence type="ECO:0000256" key="6">
    <source>
        <dbReference type="ARBA" id="ARBA00022777"/>
    </source>
</evidence>
<evidence type="ECO:0000256" key="4">
    <source>
        <dbReference type="ARBA" id="ARBA00022679"/>
    </source>
</evidence>
<dbReference type="Proteomes" id="UP000887575">
    <property type="component" value="Unassembled WGS sequence"/>
</dbReference>
<evidence type="ECO:0000256" key="3">
    <source>
        <dbReference type="ARBA" id="ARBA00022527"/>
    </source>
</evidence>
<dbReference type="GO" id="GO:0004674">
    <property type="term" value="F:protein serine/threonine kinase activity"/>
    <property type="evidence" value="ECO:0007669"/>
    <property type="project" value="UniProtKB-KW"/>
</dbReference>
<dbReference type="SUPFAM" id="SSF56112">
    <property type="entry name" value="Protein kinase-like (PK-like)"/>
    <property type="match status" value="1"/>
</dbReference>
<evidence type="ECO:0000313" key="13">
    <source>
        <dbReference type="WBParaSite" id="MBELARI_LOCUS14499"/>
    </source>
</evidence>
<keyword evidence="6" id="KW-0418">Kinase</keyword>
<dbReference type="GO" id="GO:0005524">
    <property type="term" value="F:ATP binding"/>
    <property type="evidence" value="ECO:0007669"/>
    <property type="project" value="UniProtKB-KW"/>
</dbReference>
<feature type="domain" description="Protein kinase" evidence="11">
    <location>
        <begin position="1"/>
        <end position="308"/>
    </location>
</feature>
<evidence type="ECO:0000256" key="2">
    <source>
        <dbReference type="ARBA" id="ARBA00012513"/>
    </source>
</evidence>
<keyword evidence="12" id="KW-1185">Reference proteome</keyword>
<feature type="region of interest" description="Disordered" evidence="10">
    <location>
        <begin position="264"/>
        <end position="283"/>
    </location>
</feature>
<dbReference type="PANTHER" id="PTHR44899">
    <property type="entry name" value="CAMK FAMILY PROTEIN KINASE"/>
    <property type="match status" value="1"/>
</dbReference>
<evidence type="ECO:0000259" key="11">
    <source>
        <dbReference type="PROSITE" id="PS50011"/>
    </source>
</evidence>
<dbReference type="CDD" id="cd00180">
    <property type="entry name" value="PKc"/>
    <property type="match status" value="1"/>
</dbReference>
<comment type="similarity">
    <text evidence="1">Belongs to the protein kinase superfamily. NEK Ser/Thr protein kinase family. NIMA subfamily.</text>
</comment>
<sequence length="746" mass="87370">MEVWIGRGSFGDVYLREENGQKCVVKYVEEDVAENYLKERDTLELLTHTNIVGYIGTRRGANGRFGILLEYCELGPLKDLIVNETIVYSIRSVVEWARELFGALEFLEEHHIVHRDIKPDNVFVTAFYNTKLGDFGSCKIIEGTLTGASIAGTARYTNVFSLNMMRKRKMDGKNFIQLDSPMCRGNFKKFVESCVNFNYDDRFSISEAMKEIKDLIKTDKTLLEFDLLPEAQQDHKIPIRPIGFDEKFSKARIPIRFEDPSLSIPDPSIDLTNASSNEKSDQNQKAIKYFPKLRGSDQEREKFFAKFLTASKKDRDEFTSRISDYIEFHFQTFNSYYYHGIDEMKDKMDLDNIEILFAACLMIDYISQLQHYHNTFELIDDLGKTNFGGWLIYRELLNMKSILSNLKKFCYTRRIYFKCYFSTYTREEWLLLRYVEGRECQFVSKDLKTVRTYWDKTTDTEQLWQALSKVFKGREVPKQLYLRRLEKGKRFDIESIVGTLDECEEMTYLSDEPLDIYMLVNSLEEKLKKLGTSLEIKCDSFILPPPEVDSTMKPMVDRLKLKDSAYPGYIFQLKNPPRSNCLCSETCPLICGVPYPEEIPYQMKLSYFKCSSNDMRRYLEFYANFRIGMDIALRKEKRIEVIDYDPENLSEEFSRGNYFLFSLIKVKMNGKIEELLMLDTPSNCSEFESIPCIDFHFTLFTIEASKIVKLNLIPKISLVPIFYDKEFKFTLLKPKERVIDLLDGLD</sequence>
<dbReference type="Gene3D" id="1.10.510.10">
    <property type="entry name" value="Transferase(Phosphotransferase) domain 1"/>
    <property type="match status" value="1"/>
</dbReference>
<reference evidence="13" key="1">
    <citation type="submission" date="2024-02" db="UniProtKB">
        <authorList>
            <consortium name="WormBaseParasite"/>
        </authorList>
    </citation>
    <scope>IDENTIFICATION</scope>
</reference>
<dbReference type="InterPro" id="IPR011009">
    <property type="entry name" value="Kinase-like_dom_sf"/>
</dbReference>
<comment type="catalytic activity">
    <reaction evidence="9">
        <text>L-seryl-[protein] + ATP = O-phospho-L-seryl-[protein] + ADP + H(+)</text>
        <dbReference type="Rhea" id="RHEA:17989"/>
        <dbReference type="Rhea" id="RHEA-COMP:9863"/>
        <dbReference type="Rhea" id="RHEA-COMP:11604"/>
        <dbReference type="ChEBI" id="CHEBI:15378"/>
        <dbReference type="ChEBI" id="CHEBI:29999"/>
        <dbReference type="ChEBI" id="CHEBI:30616"/>
        <dbReference type="ChEBI" id="CHEBI:83421"/>
        <dbReference type="ChEBI" id="CHEBI:456216"/>
        <dbReference type="EC" id="2.7.11.1"/>
    </reaction>
</comment>
<dbReference type="EC" id="2.7.11.1" evidence="2"/>
<dbReference type="PROSITE" id="PS50011">
    <property type="entry name" value="PROTEIN_KINASE_DOM"/>
    <property type="match status" value="1"/>
</dbReference>
<protein>
    <recommendedName>
        <fullName evidence="2">non-specific serine/threonine protein kinase</fullName>
        <ecNumber evidence="2">2.7.11.1</ecNumber>
    </recommendedName>
</protein>
<dbReference type="InterPro" id="IPR008271">
    <property type="entry name" value="Ser/Thr_kinase_AS"/>
</dbReference>
<dbReference type="InterPro" id="IPR000719">
    <property type="entry name" value="Prot_kinase_dom"/>
</dbReference>
<name>A0AAF3EKF2_9BILA</name>
<organism evidence="12 13">
    <name type="scientific">Mesorhabditis belari</name>
    <dbReference type="NCBI Taxonomy" id="2138241"/>
    <lineage>
        <taxon>Eukaryota</taxon>
        <taxon>Metazoa</taxon>
        <taxon>Ecdysozoa</taxon>
        <taxon>Nematoda</taxon>
        <taxon>Chromadorea</taxon>
        <taxon>Rhabditida</taxon>
        <taxon>Rhabditina</taxon>
        <taxon>Rhabditomorpha</taxon>
        <taxon>Rhabditoidea</taxon>
        <taxon>Rhabditidae</taxon>
        <taxon>Mesorhabditinae</taxon>
        <taxon>Mesorhabditis</taxon>
    </lineage>
</organism>
<dbReference type="AlphaFoldDB" id="A0AAF3EKF2"/>
<evidence type="ECO:0000256" key="5">
    <source>
        <dbReference type="ARBA" id="ARBA00022741"/>
    </source>
</evidence>
<keyword evidence="4" id="KW-0808">Transferase</keyword>
<keyword evidence="5" id="KW-0547">Nucleotide-binding</keyword>
<keyword evidence="7" id="KW-0067">ATP-binding</keyword>
<dbReference type="PANTHER" id="PTHR44899:SF3">
    <property type="entry name" value="SERINE_THREONINE-PROTEIN KINASE NEK1"/>
    <property type="match status" value="1"/>
</dbReference>
<evidence type="ECO:0000256" key="1">
    <source>
        <dbReference type="ARBA" id="ARBA00010886"/>
    </source>
</evidence>
<accession>A0AAF3EKF2</accession>
<comment type="catalytic activity">
    <reaction evidence="8">
        <text>L-threonyl-[protein] + ATP = O-phospho-L-threonyl-[protein] + ADP + H(+)</text>
        <dbReference type="Rhea" id="RHEA:46608"/>
        <dbReference type="Rhea" id="RHEA-COMP:11060"/>
        <dbReference type="Rhea" id="RHEA-COMP:11605"/>
        <dbReference type="ChEBI" id="CHEBI:15378"/>
        <dbReference type="ChEBI" id="CHEBI:30013"/>
        <dbReference type="ChEBI" id="CHEBI:30616"/>
        <dbReference type="ChEBI" id="CHEBI:61977"/>
        <dbReference type="ChEBI" id="CHEBI:456216"/>
        <dbReference type="EC" id="2.7.11.1"/>
    </reaction>
</comment>
<keyword evidence="3" id="KW-0723">Serine/threonine-protein kinase</keyword>
<dbReference type="WBParaSite" id="MBELARI_LOCUS14499">
    <property type="protein sequence ID" value="MBELARI_LOCUS14499"/>
    <property type="gene ID" value="MBELARI_LOCUS14499"/>
</dbReference>
<dbReference type="InterPro" id="IPR051131">
    <property type="entry name" value="NEK_Ser/Thr_kinase_NIMA"/>
</dbReference>
<dbReference type="SMART" id="SM00220">
    <property type="entry name" value="S_TKc"/>
    <property type="match status" value="1"/>
</dbReference>
<dbReference type="PROSITE" id="PS00108">
    <property type="entry name" value="PROTEIN_KINASE_ST"/>
    <property type="match status" value="1"/>
</dbReference>
<dbReference type="Pfam" id="PF00069">
    <property type="entry name" value="Pkinase"/>
    <property type="match status" value="1"/>
</dbReference>
<proteinExistence type="inferred from homology"/>
<evidence type="ECO:0000256" key="10">
    <source>
        <dbReference type="SAM" id="MobiDB-lite"/>
    </source>
</evidence>
<evidence type="ECO:0000256" key="8">
    <source>
        <dbReference type="ARBA" id="ARBA00047899"/>
    </source>
</evidence>
<evidence type="ECO:0000313" key="12">
    <source>
        <dbReference type="Proteomes" id="UP000887575"/>
    </source>
</evidence>
<evidence type="ECO:0000256" key="7">
    <source>
        <dbReference type="ARBA" id="ARBA00022840"/>
    </source>
</evidence>